<keyword evidence="3" id="KW-0472">Membrane</keyword>
<dbReference type="SUPFAM" id="SSF52833">
    <property type="entry name" value="Thioredoxin-like"/>
    <property type="match status" value="1"/>
</dbReference>
<sequence>MSSTLKIIRWVAFTLIAVLLLQIGFFAWHWYRRETSGSRFAQPVITTTGVPDVGGPFSLVNHRGERVTQDTFKGKPTVYFFGFTHCPEVCPTTLFEMTQHLKELGPDADRLNVVFVTVDPERDTPELLKTYMESFDPRIVALTGTPEEVTAAAKAFRVAYRKVPTEGGNYTMEHSASVIVTDAQGGFVSLIDYHEDKATALAKLKRAIRG</sequence>
<proteinExistence type="inferred from homology"/>
<organism evidence="5 6">
    <name type="scientific">Microvirga splendida</name>
    <dbReference type="NCBI Taxonomy" id="2795727"/>
    <lineage>
        <taxon>Bacteria</taxon>
        <taxon>Pseudomonadati</taxon>
        <taxon>Pseudomonadota</taxon>
        <taxon>Alphaproteobacteria</taxon>
        <taxon>Hyphomicrobiales</taxon>
        <taxon>Methylobacteriaceae</taxon>
        <taxon>Microvirga</taxon>
    </lineage>
</organism>
<evidence type="ECO:0000256" key="2">
    <source>
        <dbReference type="ARBA" id="ARBA00023008"/>
    </source>
</evidence>
<dbReference type="PROSITE" id="PS51352">
    <property type="entry name" value="THIOREDOXIN_2"/>
    <property type="match status" value="1"/>
</dbReference>
<comment type="similarity">
    <text evidence="1">Belongs to the SCO1/2 family.</text>
</comment>
<reference evidence="6" key="1">
    <citation type="submission" date="2020-12" db="EMBL/GenBank/DDBJ databases">
        <title>Hymenobacter sp.</title>
        <authorList>
            <person name="Kim M.K."/>
        </authorList>
    </citation>
    <scope>NUCLEOTIDE SEQUENCE [LARGE SCALE GENOMIC DNA]</scope>
    <source>
        <strain evidence="6">BT325</strain>
    </source>
</reference>
<dbReference type="CDD" id="cd02968">
    <property type="entry name" value="SCO"/>
    <property type="match status" value="1"/>
</dbReference>
<dbReference type="InterPro" id="IPR003782">
    <property type="entry name" value="SCO1/SenC"/>
</dbReference>
<evidence type="ECO:0000313" key="5">
    <source>
        <dbReference type="EMBL" id="MBJ6128428.1"/>
    </source>
</evidence>
<evidence type="ECO:0000256" key="1">
    <source>
        <dbReference type="ARBA" id="ARBA00010996"/>
    </source>
</evidence>
<dbReference type="PANTHER" id="PTHR12151">
    <property type="entry name" value="ELECTRON TRANSPORT PROTIN SCO1/SENC FAMILY MEMBER"/>
    <property type="match status" value="1"/>
</dbReference>
<evidence type="ECO:0000259" key="4">
    <source>
        <dbReference type="PROSITE" id="PS51352"/>
    </source>
</evidence>
<dbReference type="InterPro" id="IPR013766">
    <property type="entry name" value="Thioredoxin_domain"/>
</dbReference>
<dbReference type="Gene3D" id="3.40.30.10">
    <property type="entry name" value="Glutaredoxin"/>
    <property type="match status" value="1"/>
</dbReference>
<dbReference type="EMBL" id="JAELXT010000050">
    <property type="protein sequence ID" value="MBJ6128428.1"/>
    <property type="molecule type" value="Genomic_DNA"/>
</dbReference>
<protein>
    <submittedName>
        <fullName evidence="5">SCO family protein</fullName>
    </submittedName>
</protein>
<gene>
    <name evidence="5" type="ORF">JAO75_23820</name>
</gene>
<evidence type="ECO:0000256" key="3">
    <source>
        <dbReference type="SAM" id="Phobius"/>
    </source>
</evidence>
<keyword evidence="3" id="KW-0812">Transmembrane</keyword>
<dbReference type="Pfam" id="PF02630">
    <property type="entry name" value="SCO1-SenC"/>
    <property type="match status" value="1"/>
</dbReference>
<dbReference type="RefSeq" id="WP_199051698.1">
    <property type="nucleotide sequence ID" value="NZ_JAELXT010000050.1"/>
</dbReference>
<keyword evidence="2" id="KW-0186">Copper</keyword>
<dbReference type="InterPro" id="IPR036249">
    <property type="entry name" value="Thioredoxin-like_sf"/>
</dbReference>
<dbReference type="PANTHER" id="PTHR12151:SF25">
    <property type="entry name" value="LINALOOL DEHYDRATASE_ISOMERASE DOMAIN-CONTAINING PROTEIN"/>
    <property type="match status" value="1"/>
</dbReference>
<keyword evidence="6" id="KW-1185">Reference proteome</keyword>
<comment type="caution">
    <text evidence="5">The sequence shown here is derived from an EMBL/GenBank/DDBJ whole genome shotgun (WGS) entry which is preliminary data.</text>
</comment>
<evidence type="ECO:0000313" key="6">
    <source>
        <dbReference type="Proteomes" id="UP000620670"/>
    </source>
</evidence>
<accession>A0ABS0Y815</accession>
<name>A0ABS0Y815_9HYPH</name>
<dbReference type="Proteomes" id="UP000620670">
    <property type="component" value="Unassembled WGS sequence"/>
</dbReference>
<feature type="transmembrane region" description="Helical" evidence="3">
    <location>
        <begin position="7"/>
        <end position="31"/>
    </location>
</feature>
<feature type="domain" description="Thioredoxin" evidence="4">
    <location>
        <begin position="38"/>
        <end position="210"/>
    </location>
</feature>
<keyword evidence="3" id="KW-1133">Transmembrane helix</keyword>